<organism evidence="8 9">
    <name type="scientific">Ophiophagus hannah</name>
    <name type="common">King cobra</name>
    <name type="synonym">Naja hannah</name>
    <dbReference type="NCBI Taxonomy" id="8665"/>
    <lineage>
        <taxon>Eukaryota</taxon>
        <taxon>Metazoa</taxon>
        <taxon>Chordata</taxon>
        <taxon>Craniata</taxon>
        <taxon>Vertebrata</taxon>
        <taxon>Euteleostomi</taxon>
        <taxon>Lepidosauria</taxon>
        <taxon>Squamata</taxon>
        <taxon>Bifurcata</taxon>
        <taxon>Unidentata</taxon>
        <taxon>Episquamata</taxon>
        <taxon>Toxicofera</taxon>
        <taxon>Serpentes</taxon>
        <taxon>Colubroidea</taxon>
        <taxon>Elapidae</taxon>
        <taxon>Elapinae</taxon>
        <taxon>Ophiophagus</taxon>
    </lineage>
</organism>
<evidence type="ECO:0000256" key="3">
    <source>
        <dbReference type="ARBA" id="ARBA00023161"/>
    </source>
</evidence>
<reference evidence="8 9" key="1">
    <citation type="journal article" date="2013" name="Proc. Natl. Acad. Sci. U.S.A.">
        <title>The king cobra genome reveals dynamic gene evolution and adaptation in the snake venom system.</title>
        <authorList>
            <person name="Vonk F.J."/>
            <person name="Casewell N.R."/>
            <person name="Henkel C.V."/>
            <person name="Heimberg A.M."/>
            <person name="Jansen H.J."/>
            <person name="McCleary R.J."/>
            <person name="Kerkkamp H.M."/>
            <person name="Vos R.A."/>
            <person name="Guerreiro I."/>
            <person name="Calvete J.J."/>
            <person name="Wuster W."/>
            <person name="Woods A.E."/>
            <person name="Logan J.M."/>
            <person name="Harrison R.A."/>
            <person name="Castoe T.A."/>
            <person name="de Koning A.P."/>
            <person name="Pollock D.D."/>
            <person name="Yandell M."/>
            <person name="Calderon D."/>
            <person name="Renjifo C."/>
            <person name="Currier R.B."/>
            <person name="Salgado D."/>
            <person name="Pla D."/>
            <person name="Sanz L."/>
            <person name="Hyder A.S."/>
            <person name="Ribeiro J.M."/>
            <person name="Arntzen J.W."/>
            <person name="van den Thillart G.E."/>
            <person name="Boetzer M."/>
            <person name="Pirovano W."/>
            <person name="Dirks R.P."/>
            <person name="Spaink H.P."/>
            <person name="Duboule D."/>
            <person name="McGlinn E."/>
            <person name="Kini R.M."/>
            <person name="Richardson M.K."/>
        </authorList>
    </citation>
    <scope>NUCLEOTIDE SEQUENCE</scope>
    <source>
        <tissue evidence="8">Blood</tissue>
    </source>
</reference>
<feature type="region of interest" description="Disordered" evidence="6">
    <location>
        <begin position="923"/>
        <end position="946"/>
    </location>
</feature>
<comment type="caution">
    <text evidence="8">The sequence shown here is derived from an EMBL/GenBank/DDBJ whole genome shotgun (WGS) entry which is preliminary data.</text>
</comment>
<dbReference type="GO" id="GO:0051301">
    <property type="term" value="P:cell division"/>
    <property type="evidence" value="ECO:0007669"/>
    <property type="project" value="UniProtKB-KW"/>
</dbReference>
<feature type="domain" description="UPF3" evidence="7">
    <location>
        <begin position="597"/>
        <end position="661"/>
    </location>
</feature>
<dbReference type="EMBL" id="AZIM01000342">
    <property type="protein sequence ID" value="ETE71575.1"/>
    <property type="molecule type" value="Genomic_DNA"/>
</dbReference>
<dbReference type="Pfam" id="PF13424">
    <property type="entry name" value="TPR_12"/>
    <property type="match status" value="1"/>
</dbReference>
<keyword evidence="3" id="KW-0866">Nonsense-mediated mRNA decay</keyword>
<dbReference type="InterPro" id="IPR035979">
    <property type="entry name" value="RBD_domain_sf"/>
</dbReference>
<accession>V8PB79</accession>
<dbReference type="SUPFAM" id="SSF54928">
    <property type="entry name" value="RNA-binding domain, RBD"/>
    <property type="match status" value="1"/>
</dbReference>
<dbReference type="InterPro" id="IPR019734">
    <property type="entry name" value="TPR_rpt"/>
</dbReference>
<dbReference type="AlphaFoldDB" id="V8PB79"/>
<dbReference type="GO" id="GO:0045727">
    <property type="term" value="P:positive regulation of translation"/>
    <property type="evidence" value="ECO:0007669"/>
    <property type="project" value="TreeGrafter"/>
</dbReference>
<evidence type="ECO:0000313" key="8">
    <source>
        <dbReference type="EMBL" id="ETE71575.1"/>
    </source>
</evidence>
<keyword evidence="9" id="KW-1185">Reference proteome</keyword>
<dbReference type="GO" id="GO:0000184">
    <property type="term" value="P:nuclear-transcribed mRNA catabolic process, nonsense-mediated decay"/>
    <property type="evidence" value="ECO:0007669"/>
    <property type="project" value="UniProtKB-KW"/>
</dbReference>
<dbReference type="GO" id="GO:0005737">
    <property type="term" value="C:cytoplasm"/>
    <property type="evidence" value="ECO:0007669"/>
    <property type="project" value="TreeGrafter"/>
</dbReference>
<keyword evidence="8" id="KW-0132">Cell division</keyword>
<dbReference type="Pfam" id="PF12895">
    <property type="entry name" value="ANAPC3"/>
    <property type="match status" value="1"/>
</dbReference>
<feature type="region of interest" description="Disordered" evidence="6">
    <location>
        <begin position="1"/>
        <end position="31"/>
    </location>
</feature>
<dbReference type="Gene3D" id="3.30.70.330">
    <property type="match status" value="1"/>
</dbReference>
<evidence type="ECO:0000256" key="2">
    <source>
        <dbReference type="ARBA" id="ARBA00005991"/>
    </source>
</evidence>
<proteinExistence type="inferred from homology"/>
<dbReference type="SUPFAM" id="SSF48452">
    <property type="entry name" value="TPR-like"/>
    <property type="match status" value="3"/>
</dbReference>
<sequence>QLRGVRQRRGGLQGTGQPGHPLSPAGGHGRGMNLERLRKRVRQYIDQQQYQSALFWADKVASLSHEDPQDIYWLAQCLYLTSQYHRAAHALRSRKLDKLHEACQYLAARCHYAAKEYQQALDILDMEEPINKRLFEKYLKDESAVKDCSSDWEISQTSIKSSICLLRGKIYDALDNRTLATFSYKEALKLDVYCFEAFDLLTSHHMLTAEEEKELLESLPLRKQCTEEEQYNKPSETLIPESVDGLQDNLDVVVSLAERHYYNCDFKMCYKLTSVVMEKDPFHASCLPVHIGTLVELNKANELFYLSHKLVDLYPNNPVSWFAVGCYYLMVGHKNEHARRYLSCHLPMLYIGLEYGLTNNSKLAERFFSQALSIAPEDPFVMHEVGVVAFQNGDWKTSEKWFLDALEKIKAIGSEVTVDKWEPLLNNLGHVCRKLKKYEEALEYHRQALVLIPQNASTYSAIGYIHSLMGNFESAIDYFHTALGLRRDDTFSVTMLGHCIEMYIGDSEAYIGTAIKDKLRCYDFDVHTMKTLKNIMSPAWGALEFDIERQTTEESNMALEAPHQRKTTEEPPPLDETFEIEMNESDMMLETSMSDHIIRRLPPNFTKEQLEEQLHPLPAHDYFEFCSSDPSLYPHLYSRAYINFRNPDDILLFRDRFDGYISKKKLKKKDAKSGSIEDDPEYRKFLESYCAEEEKICANPETLLGEIEAKTRELIARRTTPLLEYIKNRKLEKQRIREEKREERRRRESEKKRLREDEKRKRREEERRKRKEAEKQKKMAEKEIRIKKPEKGDEQTTEKHREKEKGDTEDNKWEKSPGHGSLKSKPLEVPLKELKEKSQNDSDKEQRDSERRFREKEPERQRYRLEDGRKHRTHYEFDKYVRRNEDEPKWEKGYNQDRGKKVNYNYSFTVDTVDKLGKEDKCDDMASKKERIRNKDRPAMQLYQPGIRIRTHMGPTSRFYDCAEKTSQEVCDRGYEADNSAGGGSEKSEDVE</sequence>
<dbReference type="Pfam" id="PF13181">
    <property type="entry name" value="TPR_8"/>
    <property type="match status" value="1"/>
</dbReference>
<dbReference type="Pfam" id="PF03467">
    <property type="entry name" value="Smg4_UPF3"/>
    <property type="match status" value="2"/>
</dbReference>
<dbReference type="InterPro" id="IPR039722">
    <property type="entry name" value="Upf3"/>
</dbReference>
<dbReference type="PANTHER" id="PTHR13112:SF2">
    <property type="entry name" value="REGULATOR OF NONSENSE TRANSCRIPTS 3A"/>
    <property type="match status" value="1"/>
</dbReference>
<dbReference type="Proteomes" id="UP000018936">
    <property type="component" value="Unassembled WGS sequence"/>
</dbReference>
<name>V8PB79_OPHHA</name>
<dbReference type="InterPro" id="IPR005120">
    <property type="entry name" value="UPF3_dom"/>
</dbReference>
<comment type="similarity">
    <text evidence="2">Belongs to the RENT3 family.</text>
</comment>
<dbReference type="InterPro" id="IPR011990">
    <property type="entry name" value="TPR-like_helical_dom_sf"/>
</dbReference>
<evidence type="ECO:0000259" key="7">
    <source>
        <dbReference type="Pfam" id="PF03467"/>
    </source>
</evidence>
<evidence type="ECO:0000256" key="6">
    <source>
        <dbReference type="SAM" id="MobiDB-lite"/>
    </source>
</evidence>
<feature type="domain" description="UPF3" evidence="7">
    <location>
        <begin position="663"/>
        <end position="730"/>
    </location>
</feature>
<keyword evidence="4" id="KW-0539">Nucleus</keyword>
<keyword evidence="8" id="KW-0131">Cell cycle</keyword>
<dbReference type="InterPro" id="IPR012677">
    <property type="entry name" value="Nucleotide-bd_a/b_plait_sf"/>
</dbReference>
<feature type="compositionally biased region" description="Basic and acidic residues" evidence="6">
    <location>
        <begin position="923"/>
        <end position="938"/>
    </location>
</feature>
<dbReference type="GO" id="GO:0042162">
    <property type="term" value="F:telomeric DNA binding"/>
    <property type="evidence" value="ECO:0007669"/>
    <property type="project" value="TreeGrafter"/>
</dbReference>
<comment type="subcellular location">
    <subcellularLocation>
        <location evidence="1">Nucleus</location>
    </subcellularLocation>
</comment>
<feature type="non-terminal residue" evidence="8">
    <location>
        <position position="1"/>
    </location>
</feature>
<feature type="repeat" description="TPR" evidence="5">
    <location>
        <begin position="422"/>
        <end position="455"/>
    </location>
</feature>
<feature type="compositionally biased region" description="Basic and acidic residues" evidence="6">
    <location>
        <begin position="736"/>
        <end position="817"/>
    </location>
</feature>
<feature type="repeat" description="TPR" evidence="5">
    <location>
        <begin position="456"/>
        <end position="489"/>
    </location>
</feature>
<dbReference type="SMART" id="SM00028">
    <property type="entry name" value="TPR"/>
    <property type="match status" value="5"/>
</dbReference>
<evidence type="ECO:0000256" key="1">
    <source>
        <dbReference type="ARBA" id="ARBA00004123"/>
    </source>
</evidence>
<dbReference type="PANTHER" id="PTHR13112">
    <property type="entry name" value="UPF3 REGULATOR OF NONSENSE TRANSCRIPTS-LIKE PROTEIN"/>
    <property type="match status" value="1"/>
</dbReference>
<gene>
    <name evidence="8" type="primary">CDC16</name>
    <name evidence="8" type="ORF">L345_02601</name>
</gene>
<dbReference type="GO" id="GO:0005730">
    <property type="term" value="C:nucleolus"/>
    <property type="evidence" value="ECO:0007669"/>
    <property type="project" value="TreeGrafter"/>
</dbReference>
<feature type="region of interest" description="Disordered" evidence="6">
    <location>
        <begin position="973"/>
        <end position="992"/>
    </location>
</feature>
<protein>
    <submittedName>
        <fullName evidence="8">Cell division cycle protein 16-like protein</fullName>
    </submittedName>
</protein>
<evidence type="ECO:0000313" key="9">
    <source>
        <dbReference type="Proteomes" id="UP000018936"/>
    </source>
</evidence>
<feature type="region of interest" description="Disordered" evidence="6">
    <location>
        <begin position="736"/>
        <end position="874"/>
    </location>
</feature>
<dbReference type="OrthoDB" id="10006270at2759"/>
<evidence type="ECO:0000256" key="4">
    <source>
        <dbReference type="ARBA" id="ARBA00023242"/>
    </source>
</evidence>
<keyword evidence="5" id="KW-0802">TPR repeat</keyword>
<dbReference type="Gene3D" id="1.25.40.10">
    <property type="entry name" value="Tetratricopeptide repeat domain"/>
    <property type="match status" value="2"/>
</dbReference>
<dbReference type="PROSITE" id="PS50005">
    <property type="entry name" value="TPR"/>
    <property type="match status" value="2"/>
</dbReference>
<evidence type="ECO:0000256" key="5">
    <source>
        <dbReference type="PROSITE-ProRule" id="PRU00339"/>
    </source>
</evidence>
<feature type="compositionally biased region" description="Basic and acidic residues" evidence="6">
    <location>
        <begin position="830"/>
        <end position="874"/>
    </location>
</feature>